<dbReference type="AlphaFoldDB" id="A0A1Z4JS17"/>
<evidence type="ECO:0000256" key="13">
    <source>
        <dbReference type="ARBA" id="ARBA00048988"/>
    </source>
</evidence>
<dbReference type="Pfam" id="PF00580">
    <property type="entry name" value="UvrD-helicase"/>
    <property type="match status" value="1"/>
</dbReference>
<keyword evidence="9" id="KW-0234">DNA repair</keyword>
<protein>
    <recommendedName>
        <fullName evidence="12">DNA 3'-5' helicase</fullName>
        <ecNumber evidence="12">5.6.2.4</ecNumber>
    </recommendedName>
</protein>
<proteinExistence type="inferred from homology"/>
<dbReference type="GO" id="GO:0000725">
    <property type="term" value="P:recombinational repair"/>
    <property type="evidence" value="ECO:0007669"/>
    <property type="project" value="TreeGrafter"/>
</dbReference>
<dbReference type="GO" id="GO:0005829">
    <property type="term" value="C:cytosol"/>
    <property type="evidence" value="ECO:0007669"/>
    <property type="project" value="TreeGrafter"/>
</dbReference>
<keyword evidence="8 14" id="KW-0067">ATP-binding</keyword>
<comment type="similarity">
    <text evidence="1">Belongs to the helicase family. UvrD subfamily.</text>
</comment>
<dbReference type="PROSITE" id="PS51198">
    <property type="entry name" value="UVRD_HELICASE_ATP_BIND"/>
    <property type="match status" value="1"/>
</dbReference>
<evidence type="ECO:0000256" key="12">
    <source>
        <dbReference type="ARBA" id="ARBA00034808"/>
    </source>
</evidence>
<keyword evidence="4" id="KW-0227">DNA damage</keyword>
<sequence length="1132" mass="125832">MDAIELARQIAADLHAQAVARGEDPQDPYRFAVVEAERRDIYVEPTNPGTPLLDGGQATFIPKDALILHENSGTPFEQAFLVAHEIGHVELGDNANANSAYQIEPARSSEPSPIGADRVVDYSPRQRREIQMDLFAREFLLPRPVVWSLFIDAGLTASQIAEKFGAPFDVVVQQLLDALLLPPVVPASEVPAIAFPLNPLQAQAAQHRGEAYLLEAGPGTGKTQTLTARVEALLAEGVDPRQILLLTFSNKAAGEMAARIALKNKDAACAMWIGTFHAFGLDLIRRFHVELGLPKNLRLLDRTVAVELLEKEFSRLKLLHYRNLYDPIQNIANILAAISRAKDEVITPEKYADLAEAMLQKASTPDVQEAAEKAIEVAQVYKTYENLKRQESYIDFGDLVLLPVQLLEGNDAVRQHLANRYDHVLVDEYQDVNRSSVRLLQAICGHGENLWVVGDAKQSIYRFRGASSFNMTRFGQEDFPGGQRSRLKQNYRSVHEIVSAFSEFASTMTVGDANSTLEAERGSGGDEPILYTVDQADQQTVAIADTIEAMRSQGHCYRDQAVLCTGNEKLSKLAQDLERLGVPVLFLGSLFERQEIKDVLALLSILVDRRAIGLARLACWSEFTMQLDDVATVIDYLQHEDESGIWLDKLATIPDLSESGRTALTAIVQMLEGFDEQSSPWTVLATVLLDRTKIAAQIAGSDDIHDRSRGIALWQLMNFIRSQPSSVGLPITRLLNRVRRLVRLGDDRDLRQLPAAAQSLDAVRLMTIHGSKGLEFPVVHLPGLNVNTLPRTPQPPACSPPDGMIEGSLGTAREMFRTEQALEQECLFYVALSRTRDRLFLYAPTQKANGHQWGLSPFLARLGDKLKWQHVTPIRTLLEVMENDSISLQIEDSLQFNAAQIGLYESCPRRFFYTHLMQIGGRRKETALMQMHEIVRTLTQILIAEGKTSNPDLDLEQWMRKAMTENELKDDDCAEELKTFAVEMLQFLKSARFGYTPELPSILKFKVADKAEITVRPDDVLVSSDGKKTFRRIQTGHSRSTDKDLGTAAFAIAVRQACPDATIEFLYLADQTVQGISLSDKVLQTRNDKLGEFFNAVSSGRFPMNPSTHTCPSCPAFFICGSTPAGSLSKEF</sequence>
<dbReference type="GO" id="GO:0003677">
    <property type="term" value="F:DNA binding"/>
    <property type="evidence" value="ECO:0007669"/>
    <property type="project" value="InterPro"/>
</dbReference>
<keyword evidence="3 14" id="KW-0547">Nucleotide-binding</keyword>
<keyword evidence="17" id="KW-0614">Plasmid</keyword>
<dbReference type="InterPro" id="IPR000212">
    <property type="entry name" value="DNA_helicase_UvrD/REP"/>
</dbReference>
<dbReference type="GO" id="GO:0004527">
    <property type="term" value="F:exonuclease activity"/>
    <property type="evidence" value="ECO:0007669"/>
    <property type="project" value="UniProtKB-KW"/>
</dbReference>
<keyword evidence="5 14" id="KW-0378">Hydrolase</keyword>
<feature type="domain" description="UvrD-like helicase ATP-binding" evidence="15">
    <location>
        <begin position="195"/>
        <end position="494"/>
    </location>
</feature>
<dbReference type="EC" id="5.6.2.4" evidence="12"/>
<dbReference type="SUPFAM" id="SSF52540">
    <property type="entry name" value="P-loop containing nucleoside triphosphate hydrolases"/>
    <property type="match status" value="1"/>
</dbReference>
<comment type="catalytic activity">
    <reaction evidence="11">
        <text>Couples ATP hydrolysis with the unwinding of duplex DNA by translocating in the 3'-5' direction.</text>
        <dbReference type="EC" id="5.6.2.4"/>
    </reaction>
</comment>
<dbReference type="GO" id="GO:0043138">
    <property type="term" value="F:3'-5' DNA helicase activity"/>
    <property type="evidence" value="ECO:0007669"/>
    <property type="project" value="UniProtKB-EC"/>
</dbReference>
<feature type="domain" description="UvrD-like helicase C-terminal" evidence="16">
    <location>
        <begin position="496"/>
        <end position="773"/>
    </location>
</feature>
<dbReference type="InterPro" id="IPR014016">
    <property type="entry name" value="UvrD-like_ATP-bd"/>
</dbReference>
<keyword evidence="10" id="KW-0413">Isomerase</keyword>
<name>A0A1Z4JS17_LEPBY</name>
<evidence type="ECO:0000256" key="6">
    <source>
        <dbReference type="ARBA" id="ARBA00022806"/>
    </source>
</evidence>
<keyword evidence="18" id="KW-1185">Reference proteome</keyword>
<keyword evidence="7" id="KW-0269">Exonuclease</keyword>
<dbReference type="PANTHER" id="PTHR11070">
    <property type="entry name" value="UVRD / RECB / PCRA DNA HELICASE FAMILY MEMBER"/>
    <property type="match status" value="1"/>
</dbReference>
<keyword evidence="2" id="KW-0540">Nuclease</keyword>
<evidence type="ECO:0000256" key="9">
    <source>
        <dbReference type="ARBA" id="ARBA00023204"/>
    </source>
</evidence>
<dbReference type="InterPro" id="IPR014017">
    <property type="entry name" value="DNA_helicase_UvrD-like_C"/>
</dbReference>
<dbReference type="Proteomes" id="UP000217895">
    <property type="component" value="Plasmid Plasmid1 dna"/>
</dbReference>
<evidence type="ECO:0000256" key="14">
    <source>
        <dbReference type="PROSITE-ProRule" id="PRU00560"/>
    </source>
</evidence>
<evidence type="ECO:0000256" key="7">
    <source>
        <dbReference type="ARBA" id="ARBA00022839"/>
    </source>
</evidence>
<accession>A0A1Z4JS17</accession>
<dbReference type="InterPro" id="IPR027417">
    <property type="entry name" value="P-loop_NTPase"/>
</dbReference>
<dbReference type="CDD" id="cd17932">
    <property type="entry name" value="DEXQc_UvrD"/>
    <property type="match status" value="1"/>
</dbReference>
<dbReference type="Pfam" id="PF06114">
    <property type="entry name" value="Peptidase_M78"/>
    <property type="match status" value="1"/>
</dbReference>
<dbReference type="InterPro" id="IPR010359">
    <property type="entry name" value="IrrE_HExxH"/>
</dbReference>
<dbReference type="PANTHER" id="PTHR11070:SF55">
    <property type="entry name" value="DNA 3'-5' HELICASE"/>
    <property type="match status" value="1"/>
</dbReference>
<keyword evidence="6 14" id="KW-0347">Helicase</keyword>
<organism evidence="17 18">
    <name type="scientific">Leptolyngbya boryana NIES-2135</name>
    <dbReference type="NCBI Taxonomy" id="1973484"/>
    <lineage>
        <taxon>Bacteria</taxon>
        <taxon>Bacillati</taxon>
        <taxon>Cyanobacteriota</taxon>
        <taxon>Cyanophyceae</taxon>
        <taxon>Leptolyngbyales</taxon>
        <taxon>Leptolyngbyaceae</taxon>
        <taxon>Leptolyngbya group</taxon>
        <taxon>Leptolyngbya</taxon>
    </lineage>
</organism>
<dbReference type="Pfam" id="PF13361">
    <property type="entry name" value="UvrD_C"/>
    <property type="match status" value="2"/>
</dbReference>
<evidence type="ECO:0000256" key="2">
    <source>
        <dbReference type="ARBA" id="ARBA00022722"/>
    </source>
</evidence>
<dbReference type="GO" id="GO:0033202">
    <property type="term" value="C:DNA helicase complex"/>
    <property type="evidence" value="ECO:0007669"/>
    <property type="project" value="TreeGrafter"/>
</dbReference>
<feature type="binding site" evidence="14">
    <location>
        <begin position="216"/>
        <end position="223"/>
    </location>
    <ligand>
        <name>ATP</name>
        <dbReference type="ChEBI" id="CHEBI:30616"/>
    </ligand>
</feature>
<evidence type="ECO:0000313" key="17">
    <source>
        <dbReference type="EMBL" id="BAY59486.1"/>
    </source>
</evidence>
<comment type="catalytic activity">
    <reaction evidence="13">
        <text>ATP + H2O = ADP + phosphate + H(+)</text>
        <dbReference type="Rhea" id="RHEA:13065"/>
        <dbReference type="ChEBI" id="CHEBI:15377"/>
        <dbReference type="ChEBI" id="CHEBI:15378"/>
        <dbReference type="ChEBI" id="CHEBI:30616"/>
        <dbReference type="ChEBI" id="CHEBI:43474"/>
        <dbReference type="ChEBI" id="CHEBI:456216"/>
        <dbReference type="EC" id="5.6.2.4"/>
    </reaction>
</comment>
<dbReference type="InterPro" id="IPR013986">
    <property type="entry name" value="DExx_box_DNA_helicase_dom_sf"/>
</dbReference>
<dbReference type="Gene3D" id="3.40.50.300">
    <property type="entry name" value="P-loop containing nucleotide triphosphate hydrolases"/>
    <property type="match status" value="3"/>
</dbReference>
<geneLocation type="plasmid" evidence="17">
    <name>plasmid1</name>
</geneLocation>
<evidence type="ECO:0000256" key="5">
    <source>
        <dbReference type="ARBA" id="ARBA00022801"/>
    </source>
</evidence>
<evidence type="ECO:0000256" key="11">
    <source>
        <dbReference type="ARBA" id="ARBA00034617"/>
    </source>
</evidence>
<dbReference type="Gene3D" id="1.10.486.10">
    <property type="entry name" value="PCRA, domain 4"/>
    <property type="match status" value="1"/>
</dbReference>
<evidence type="ECO:0000256" key="8">
    <source>
        <dbReference type="ARBA" id="ARBA00022840"/>
    </source>
</evidence>
<evidence type="ECO:0000259" key="16">
    <source>
        <dbReference type="PROSITE" id="PS51217"/>
    </source>
</evidence>
<dbReference type="InterPro" id="IPR038726">
    <property type="entry name" value="PDDEXK_AddAB-type"/>
</dbReference>
<evidence type="ECO:0000256" key="3">
    <source>
        <dbReference type="ARBA" id="ARBA00022741"/>
    </source>
</evidence>
<evidence type="ECO:0000259" key="15">
    <source>
        <dbReference type="PROSITE" id="PS51198"/>
    </source>
</evidence>
<dbReference type="GO" id="GO:0005524">
    <property type="term" value="F:ATP binding"/>
    <property type="evidence" value="ECO:0007669"/>
    <property type="project" value="UniProtKB-UniRule"/>
</dbReference>
<dbReference type="EMBL" id="AP018204">
    <property type="protein sequence ID" value="BAY59486.1"/>
    <property type="molecule type" value="Genomic_DNA"/>
</dbReference>
<evidence type="ECO:0000256" key="4">
    <source>
        <dbReference type="ARBA" id="ARBA00022763"/>
    </source>
</evidence>
<evidence type="ECO:0000256" key="10">
    <source>
        <dbReference type="ARBA" id="ARBA00023235"/>
    </source>
</evidence>
<gene>
    <name evidence="17" type="primary">uvrD</name>
    <name evidence="17" type="ORF">NIES2135_63630</name>
</gene>
<dbReference type="PROSITE" id="PS51217">
    <property type="entry name" value="UVRD_HELICASE_CTER"/>
    <property type="match status" value="1"/>
</dbReference>
<evidence type="ECO:0000313" key="18">
    <source>
        <dbReference type="Proteomes" id="UP000217895"/>
    </source>
</evidence>
<reference evidence="17 18" key="1">
    <citation type="submission" date="2017-06" db="EMBL/GenBank/DDBJ databases">
        <title>Genome sequencing of cyanobaciteial culture collection at National Institute for Environmental Studies (NIES).</title>
        <authorList>
            <person name="Hirose Y."/>
            <person name="Shimura Y."/>
            <person name="Fujisawa T."/>
            <person name="Nakamura Y."/>
            <person name="Kawachi M."/>
        </authorList>
    </citation>
    <scope>NUCLEOTIDE SEQUENCE [LARGE SCALE GENOMIC DNA]</scope>
    <source>
        <strain evidence="17 18">NIES-2135</strain>
        <plasmid evidence="18">Plasmid Plasmid1 dna</plasmid>
    </source>
</reference>
<dbReference type="Pfam" id="PF12705">
    <property type="entry name" value="PDDEXK_1"/>
    <property type="match status" value="1"/>
</dbReference>
<evidence type="ECO:0000256" key="1">
    <source>
        <dbReference type="ARBA" id="ARBA00009922"/>
    </source>
</evidence>
<dbReference type="Gene3D" id="1.10.10.160">
    <property type="match status" value="1"/>
</dbReference>